<protein>
    <submittedName>
        <fullName evidence="2">Uncharacterized protein</fullName>
    </submittedName>
</protein>
<dbReference type="AlphaFoldDB" id="A0A423U1X4"/>
<keyword evidence="3" id="KW-1185">Reference proteome</keyword>
<feature type="compositionally biased region" description="Basic and acidic residues" evidence="1">
    <location>
        <begin position="68"/>
        <end position="79"/>
    </location>
</feature>
<dbReference type="EMBL" id="QCYY01000785">
    <property type="protein sequence ID" value="ROT82701.1"/>
    <property type="molecule type" value="Genomic_DNA"/>
</dbReference>
<dbReference type="Proteomes" id="UP000283509">
    <property type="component" value="Unassembled WGS sequence"/>
</dbReference>
<comment type="caution">
    <text evidence="2">The sequence shown here is derived from an EMBL/GenBank/DDBJ whole genome shotgun (WGS) entry which is preliminary data.</text>
</comment>
<accession>A0A423U1X4</accession>
<proteinExistence type="predicted"/>
<gene>
    <name evidence="2" type="ORF">C7M84_024129</name>
</gene>
<feature type="region of interest" description="Disordered" evidence="1">
    <location>
        <begin position="66"/>
        <end position="124"/>
    </location>
</feature>
<reference evidence="2 3" key="1">
    <citation type="submission" date="2018-04" db="EMBL/GenBank/DDBJ databases">
        <authorList>
            <person name="Zhang X."/>
            <person name="Yuan J."/>
            <person name="Li F."/>
            <person name="Xiang J."/>
        </authorList>
    </citation>
    <scope>NUCLEOTIDE SEQUENCE [LARGE SCALE GENOMIC DNA]</scope>
    <source>
        <tissue evidence="2">Muscle</tissue>
    </source>
</reference>
<reference evidence="2 3" key="2">
    <citation type="submission" date="2019-01" db="EMBL/GenBank/DDBJ databases">
        <title>The decoding of complex shrimp genome reveals the adaptation for benthos swimmer, frequently molting mechanism and breeding impact on genome.</title>
        <authorList>
            <person name="Sun Y."/>
            <person name="Gao Y."/>
            <person name="Yu Y."/>
        </authorList>
    </citation>
    <scope>NUCLEOTIDE SEQUENCE [LARGE SCALE GENOMIC DNA]</scope>
    <source>
        <tissue evidence="2">Muscle</tissue>
    </source>
</reference>
<feature type="compositionally biased region" description="Polar residues" evidence="1">
    <location>
        <begin position="80"/>
        <end position="101"/>
    </location>
</feature>
<feature type="region of interest" description="Disordered" evidence="1">
    <location>
        <begin position="211"/>
        <end position="230"/>
    </location>
</feature>
<sequence length="463" mass="49753">MKVHKITSLPQVYVEDLGACATTGDSLKIDDSFGNNSGSFVSTDVGNGAITYTYSEEENGDWITLAPDSREDYKNDTRTSNRNKGSVSVQPNMSTDLSNVSRGMGARKGDGAGSDSDDERNATTRFRPSRRLVISPPCLPCHQWDGLMYCRPVFGCVQDALSSKMEDAACRPCFQRNDLNECERIRGCIIPILHGAPNVFQGGVVLPSFRKTTTPSSGTSQEEAVDTRPPPTETLAPADAAAVVPLLKTFLTTLRPQETGNDASFGASGKSSTSSAVSVASEAHVIQSENQARATLTQIATEASGLPFISERSQVADSSSEILETSEMPSASPGLTATPAERTELISTSSEPTATVTTSSETGESTFMSSETESTATSYGMIELTAATTEAFDFTSAETEATSEESIATTINIPDFRIRIDSNLRKRLIRHALCNARVDLRIFGNNGIDCYNFENNRIDITIF</sequence>
<feature type="region of interest" description="Disordered" evidence="1">
    <location>
        <begin position="317"/>
        <end position="371"/>
    </location>
</feature>
<organism evidence="2 3">
    <name type="scientific">Penaeus vannamei</name>
    <name type="common">Whiteleg shrimp</name>
    <name type="synonym">Litopenaeus vannamei</name>
    <dbReference type="NCBI Taxonomy" id="6689"/>
    <lineage>
        <taxon>Eukaryota</taxon>
        <taxon>Metazoa</taxon>
        <taxon>Ecdysozoa</taxon>
        <taxon>Arthropoda</taxon>
        <taxon>Crustacea</taxon>
        <taxon>Multicrustacea</taxon>
        <taxon>Malacostraca</taxon>
        <taxon>Eumalacostraca</taxon>
        <taxon>Eucarida</taxon>
        <taxon>Decapoda</taxon>
        <taxon>Dendrobranchiata</taxon>
        <taxon>Penaeoidea</taxon>
        <taxon>Penaeidae</taxon>
        <taxon>Penaeus</taxon>
    </lineage>
</organism>
<feature type="compositionally biased region" description="Polar residues" evidence="1">
    <location>
        <begin position="317"/>
        <end position="335"/>
    </location>
</feature>
<feature type="compositionally biased region" description="Polar residues" evidence="1">
    <location>
        <begin position="211"/>
        <end position="222"/>
    </location>
</feature>
<evidence type="ECO:0000313" key="2">
    <source>
        <dbReference type="EMBL" id="ROT82701.1"/>
    </source>
</evidence>
<evidence type="ECO:0000313" key="3">
    <source>
        <dbReference type="Proteomes" id="UP000283509"/>
    </source>
</evidence>
<feature type="compositionally biased region" description="Low complexity" evidence="1">
    <location>
        <begin position="347"/>
        <end position="371"/>
    </location>
</feature>
<name>A0A423U1X4_PENVA</name>
<evidence type="ECO:0000256" key="1">
    <source>
        <dbReference type="SAM" id="MobiDB-lite"/>
    </source>
</evidence>